<organism evidence="1 2">
    <name type="scientific">Neophaeococcomyces mojaviensis</name>
    <dbReference type="NCBI Taxonomy" id="3383035"/>
    <lineage>
        <taxon>Eukaryota</taxon>
        <taxon>Fungi</taxon>
        <taxon>Dikarya</taxon>
        <taxon>Ascomycota</taxon>
        <taxon>Pezizomycotina</taxon>
        <taxon>Eurotiomycetes</taxon>
        <taxon>Chaetothyriomycetidae</taxon>
        <taxon>Chaetothyriales</taxon>
        <taxon>Chaetothyriales incertae sedis</taxon>
        <taxon>Neophaeococcomyces</taxon>
    </lineage>
</organism>
<keyword evidence="2" id="KW-1185">Reference proteome</keyword>
<evidence type="ECO:0000313" key="2">
    <source>
        <dbReference type="Proteomes" id="UP001172386"/>
    </source>
</evidence>
<reference evidence="1" key="1">
    <citation type="submission" date="2022-10" db="EMBL/GenBank/DDBJ databases">
        <title>Culturing micro-colonial fungi from biological soil crusts in the Mojave desert and describing Neophaeococcomyces mojavensis, and introducing the new genera and species Taxawa tesnikishii.</title>
        <authorList>
            <person name="Kurbessoian T."/>
            <person name="Stajich J.E."/>
        </authorList>
    </citation>
    <scope>NUCLEOTIDE SEQUENCE</scope>
    <source>
        <strain evidence="1">JES_112</strain>
    </source>
</reference>
<name>A0ACC2ZZQ5_9EURO</name>
<dbReference type="EMBL" id="JAPDRQ010000160">
    <property type="protein sequence ID" value="KAJ9653272.1"/>
    <property type="molecule type" value="Genomic_DNA"/>
</dbReference>
<gene>
    <name evidence="1" type="ORF">H2198_007516</name>
</gene>
<protein>
    <submittedName>
        <fullName evidence="1">Uncharacterized protein</fullName>
    </submittedName>
</protein>
<evidence type="ECO:0000313" key="1">
    <source>
        <dbReference type="EMBL" id="KAJ9653272.1"/>
    </source>
</evidence>
<comment type="caution">
    <text evidence="1">The sequence shown here is derived from an EMBL/GenBank/DDBJ whole genome shotgun (WGS) entry which is preliminary data.</text>
</comment>
<sequence>MPRAQQFSLFHKAVKHHKHRTRIWNGTTDEIPLTTIEARKYGKLHRVREINGFTNLQTETWNDDSLEQWLRRVHPPHLSSAGDIGELKGTIRLLICHERQVDLSSDDIQDGEKVRQPHQYISLKSFELVEELLALPTQTLPNLANRWGINSREFVDLVDGEFEETSSLDIVMKTAHIPELPHFGLALSYNFRTATTNAFLRGINAVKKDEDYDIVKHTLVEQFEDSLKHTIHLWRHPLLLPLVFLKNELDAIRGFSRRHLYVGSENIRQELNTESYEDMAELLGGFNNDDDARNNRAKFTNRINSILCTAISVRRSLQTSRRRAQFLLDTLGEFEQLSIEFAEAKAQKRMNQQVKDLVKSLDDGAAGFEIGIDAIISTLEAQLSVLATVASQLDNVRSAQIAAQAGLDSVAMKTLAVVTAVFLPATFIATLFSMSMFNWQADPNAGETTLSNKFWIFWVTSIPLTAVVLGLWWVWWNVSRYFYQDKFKDADSAAGTQMKALMEWLKNTKKGSNNSKHGRTPMAQSFTKEGTIPTSTSKGNASGSSNDDFGLARTASRSRTGNLEAGLALPSTGT</sequence>
<dbReference type="Proteomes" id="UP001172386">
    <property type="component" value="Unassembled WGS sequence"/>
</dbReference>
<proteinExistence type="predicted"/>
<accession>A0ACC2ZZQ5</accession>